<dbReference type="SUPFAM" id="SSF53822">
    <property type="entry name" value="Periplasmic binding protein-like I"/>
    <property type="match status" value="1"/>
</dbReference>
<dbReference type="Pfam" id="PF13377">
    <property type="entry name" value="Peripla_BP_3"/>
    <property type="match status" value="1"/>
</dbReference>
<evidence type="ECO:0000256" key="2">
    <source>
        <dbReference type="ARBA" id="ARBA00023125"/>
    </source>
</evidence>
<organism evidence="5 6">
    <name type="scientific">Halobacillus shinanisalinarum</name>
    <dbReference type="NCBI Taxonomy" id="2932258"/>
    <lineage>
        <taxon>Bacteria</taxon>
        <taxon>Bacillati</taxon>
        <taxon>Bacillota</taxon>
        <taxon>Bacilli</taxon>
        <taxon>Bacillales</taxon>
        <taxon>Bacillaceae</taxon>
        <taxon>Halobacillus</taxon>
    </lineage>
</organism>
<keyword evidence="2" id="KW-0238">DNA-binding</keyword>
<dbReference type="Proteomes" id="UP000831880">
    <property type="component" value="Chromosome"/>
</dbReference>
<dbReference type="Gene3D" id="3.40.50.2300">
    <property type="match status" value="2"/>
</dbReference>
<dbReference type="InterPro" id="IPR046335">
    <property type="entry name" value="LacI/GalR-like_sensor"/>
</dbReference>
<name>A0ABY4GZG5_9BACI</name>
<dbReference type="SMART" id="SM00354">
    <property type="entry name" value="HTH_LACI"/>
    <property type="match status" value="1"/>
</dbReference>
<evidence type="ECO:0000313" key="6">
    <source>
        <dbReference type="Proteomes" id="UP000831880"/>
    </source>
</evidence>
<proteinExistence type="predicted"/>
<dbReference type="CDD" id="cd01392">
    <property type="entry name" value="HTH_LacI"/>
    <property type="match status" value="1"/>
</dbReference>
<keyword evidence="3" id="KW-0804">Transcription</keyword>
<reference evidence="5 6" key="1">
    <citation type="submission" date="2022-04" db="EMBL/GenBank/DDBJ databases">
        <title>Halobacillus sp. isolated from saltern.</title>
        <authorList>
            <person name="Won M."/>
            <person name="Lee C.-M."/>
            <person name="Woen H.-Y."/>
            <person name="Kwon S.-W."/>
        </authorList>
    </citation>
    <scope>NUCLEOTIDE SEQUENCE [LARGE SCALE GENOMIC DNA]</scope>
    <source>
        <strain evidence="5 6">SSTM10-2</strain>
    </source>
</reference>
<dbReference type="InterPro" id="IPR000843">
    <property type="entry name" value="HTH_LacI"/>
</dbReference>
<evidence type="ECO:0000259" key="4">
    <source>
        <dbReference type="PROSITE" id="PS50932"/>
    </source>
</evidence>
<protein>
    <submittedName>
        <fullName evidence="5">LacI family transcriptional regulator</fullName>
    </submittedName>
</protein>
<dbReference type="SUPFAM" id="SSF47413">
    <property type="entry name" value="lambda repressor-like DNA-binding domains"/>
    <property type="match status" value="1"/>
</dbReference>
<dbReference type="EMBL" id="CP095074">
    <property type="protein sequence ID" value="UOQ93303.1"/>
    <property type="molecule type" value="Genomic_DNA"/>
</dbReference>
<dbReference type="CDD" id="cd06284">
    <property type="entry name" value="PBP1_LacI-like"/>
    <property type="match status" value="1"/>
</dbReference>
<evidence type="ECO:0000256" key="1">
    <source>
        <dbReference type="ARBA" id="ARBA00023015"/>
    </source>
</evidence>
<dbReference type="PANTHER" id="PTHR30146">
    <property type="entry name" value="LACI-RELATED TRANSCRIPTIONAL REPRESSOR"/>
    <property type="match status" value="1"/>
</dbReference>
<dbReference type="Pfam" id="PF00356">
    <property type="entry name" value="LacI"/>
    <property type="match status" value="1"/>
</dbReference>
<keyword evidence="1" id="KW-0805">Transcription regulation</keyword>
<evidence type="ECO:0000313" key="5">
    <source>
        <dbReference type="EMBL" id="UOQ93303.1"/>
    </source>
</evidence>
<dbReference type="RefSeq" id="WP_244752905.1">
    <property type="nucleotide sequence ID" value="NZ_CP095074.1"/>
</dbReference>
<dbReference type="PANTHER" id="PTHR30146:SF109">
    <property type="entry name" value="HTH-TYPE TRANSCRIPTIONAL REGULATOR GALS"/>
    <property type="match status" value="1"/>
</dbReference>
<feature type="domain" description="HTH lacI-type" evidence="4">
    <location>
        <begin position="2"/>
        <end position="56"/>
    </location>
</feature>
<gene>
    <name evidence="5" type="ORF">MUO14_23495</name>
</gene>
<dbReference type="PROSITE" id="PS50932">
    <property type="entry name" value="HTH_LACI_2"/>
    <property type="match status" value="1"/>
</dbReference>
<dbReference type="Gene3D" id="1.10.260.40">
    <property type="entry name" value="lambda repressor-like DNA-binding domains"/>
    <property type="match status" value="1"/>
</dbReference>
<dbReference type="PROSITE" id="PS00356">
    <property type="entry name" value="HTH_LACI_1"/>
    <property type="match status" value="1"/>
</dbReference>
<dbReference type="InterPro" id="IPR028082">
    <property type="entry name" value="Peripla_BP_I"/>
</dbReference>
<keyword evidence="6" id="KW-1185">Reference proteome</keyword>
<accession>A0ABY4GZG5</accession>
<dbReference type="InterPro" id="IPR010982">
    <property type="entry name" value="Lambda_DNA-bd_dom_sf"/>
</dbReference>
<evidence type="ECO:0000256" key="3">
    <source>
        <dbReference type="ARBA" id="ARBA00023163"/>
    </source>
</evidence>
<sequence>MTKMSDVARLANVSTATVSRVLRNPEAVTEPTKHKVLEAIEELNYQPNMLARHFRRTETNTILVVVPNIINTVFAEIVGGIEDEASKKGYRVLLRNSNNQIDSEYGSIEHMKQRQVDGMIMLSPKLDEETLLDISNQYPIVLATAHLDGVKIPVVSIDNINSSKKATEHLISLGHKRIAHLTGPLYSLISKNRCKGYRRAMIENGLEIYSNLILEGDFTYESGYKQMKKLLDLENPPTAVFAASDDMAMGVVNAAKHHGLNVPGDLAVVGFDNIKFSSIFDPPLTTIAQPMFGMGKRAMELLIRKFKGESLSQTEHVLPDKLIIRESCGTKQKESTVV</sequence>